<dbReference type="Gene3D" id="3.30.930.10">
    <property type="entry name" value="Bira Bifunctional Protein, Domain 2"/>
    <property type="match status" value="1"/>
</dbReference>
<name>A0A383DWQ3_9ZZZZ</name>
<reference evidence="3" key="1">
    <citation type="submission" date="2018-05" db="EMBL/GenBank/DDBJ databases">
        <authorList>
            <person name="Lanie J.A."/>
            <person name="Ng W.-L."/>
            <person name="Kazmierczak K.M."/>
            <person name="Andrzejewski T.M."/>
            <person name="Davidsen T.M."/>
            <person name="Wayne K.J."/>
            <person name="Tettelin H."/>
            <person name="Glass J.I."/>
            <person name="Rusch D."/>
            <person name="Podicherti R."/>
            <person name="Tsui H.-C.T."/>
            <person name="Winkler M.E."/>
        </authorList>
    </citation>
    <scope>NUCLEOTIDE SEQUENCE</scope>
</reference>
<dbReference type="AlphaFoldDB" id="A0A383DWQ3"/>
<dbReference type="Pfam" id="PF03099">
    <property type="entry name" value="BPL_LplA_LipB"/>
    <property type="match status" value="1"/>
</dbReference>
<dbReference type="SUPFAM" id="SSF55681">
    <property type="entry name" value="Class II aaRS and biotin synthetases"/>
    <property type="match status" value="1"/>
</dbReference>
<dbReference type="InterPro" id="IPR004143">
    <property type="entry name" value="BPL_LPL_catalytic"/>
</dbReference>
<evidence type="ECO:0000259" key="2">
    <source>
        <dbReference type="PROSITE" id="PS51733"/>
    </source>
</evidence>
<accession>A0A383DWQ3</accession>
<dbReference type="PROSITE" id="PS51733">
    <property type="entry name" value="BPL_LPL_CATALYTIC"/>
    <property type="match status" value="1"/>
</dbReference>
<feature type="non-terminal residue" evidence="3">
    <location>
        <position position="193"/>
    </location>
</feature>
<dbReference type="EMBL" id="UINC01220836">
    <property type="protein sequence ID" value="SVE48921.1"/>
    <property type="molecule type" value="Genomic_DNA"/>
</dbReference>
<dbReference type="InterPro" id="IPR045864">
    <property type="entry name" value="aa-tRNA-synth_II/BPL/LPL"/>
</dbReference>
<evidence type="ECO:0000313" key="3">
    <source>
        <dbReference type="EMBL" id="SVE48921.1"/>
    </source>
</evidence>
<dbReference type="GO" id="GO:0004077">
    <property type="term" value="F:biotin--[biotin carboxyl-carrier protein] ligase activity"/>
    <property type="evidence" value="ECO:0007669"/>
    <property type="project" value="InterPro"/>
</dbReference>
<dbReference type="PANTHER" id="PTHR12835">
    <property type="entry name" value="BIOTIN PROTEIN LIGASE"/>
    <property type="match status" value="1"/>
</dbReference>
<dbReference type="InterPro" id="IPR004408">
    <property type="entry name" value="Biotin_CoA_COase_ligase"/>
</dbReference>
<dbReference type="CDD" id="cd16442">
    <property type="entry name" value="BPL"/>
    <property type="match status" value="1"/>
</dbReference>
<dbReference type="GO" id="GO:0005737">
    <property type="term" value="C:cytoplasm"/>
    <property type="evidence" value="ECO:0007669"/>
    <property type="project" value="TreeGrafter"/>
</dbReference>
<evidence type="ECO:0000256" key="1">
    <source>
        <dbReference type="ARBA" id="ARBA00022598"/>
    </source>
</evidence>
<gene>
    <name evidence="3" type="ORF">METZ01_LOCUS501775</name>
</gene>
<keyword evidence="1" id="KW-0436">Ligase</keyword>
<sequence length="193" mass="21008">MSENSTVTFDLSEFRHGLQTTRLGHPIEYHARVTSTSDNVLDMARRGAPEGTLVVAEEQTAGRGRQGAVWYSPPGCGIWASVLLRPRDVPLTQMPPLSMCAAYAVSTAIEQVAGVSPKIKWPNDVLLQDRKIAGLMIETETVPGIADELPFVILGMGINVNQTSDQFTTDLMQTATSIRSVTGQALNRMLLLR</sequence>
<dbReference type="PANTHER" id="PTHR12835:SF5">
    <property type="entry name" value="BIOTIN--PROTEIN LIGASE"/>
    <property type="match status" value="1"/>
</dbReference>
<organism evidence="3">
    <name type="scientific">marine metagenome</name>
    <dbReference type="NCBI Taxonomy" id="408172"/>
    <lineage>
        <taxon>unclassified sequences</taxon>
        <taxon>metagenomes</taxon>
        <taxon>ecological metagenomes</taxon>
    </lineage>
</organism>
<proteinExistence type="predicted"/>
<protein>
    <recommendedName>
        <fullName evidence="2">BPL/LPL catalytic domain-containing protein</fullName>
    </recommendedName>
</protein>
<dbReference type="NCBIfam" id="TIGR00121">
    <property type="entry name" value="birA_ligase"/>
    <property type="match status" value="1"/>
</dbReference>
<feature type="domain" description="BPL/LPL catalytic" evidence="2">
    <location>
        <begin position="12"/>
        <end position="193"/>
    </location>
</feature>